<gene>
    <name evidence="4" type="ORF">OIU79_006487</name>
</gene>
<feature type="region of interest" description="Disordered" evidence="3">
    <location>
        <begin position="188"/>
        <end position="213"/>
    </location>
</feature>
<evidence type="ECO:0000256" key="2">
    <source>
        <dbReference type="ARBA" id="ARBA00022676"/>
    </source>
</evidence>
<keyword evidence="5" id="KW-1185">Reference proteome</keyword>
<protein>
    <submittedName>
        <fullName evidence="4">GLYCOSYLTRANSFERASE</fullName>
    </submittedName>
</protein>
<dbReference type="PANTHER" id="PTHR48047">
    <property type="entry name" value="GLYCOSYLTRANSFERASE"/>
    <property type="match status" value="1"/>
</dbReference>
<dbReference type="Gene3D" id="3.40.50.2000">
    <property type="entry name" value="Glycogen Phosphorylase B"/>
    <property type="match status" value="2"/>
</dbReference>
<organism evidence="4 5">
    <name type="scientific">Salix purpurea</name>
    <name type="common">Purple osier willow</name>
    <dbReference type="NCBI Taxonomy" id="77065"/>
    <lineage>
        <taxon>Eukaryota</taxon>
        <taxon>Viridiplantae</taxon>
        <taxon>Streptophyta</taxon>
        <taxon>Embryophyta</taxon>
        <taxon>Tracheophyta</taxon>
        <taxon>Spermatophyta</taxon>
        <taxon>Magnoliopsida</taxon>
        <taxon>eudicotyledons</taxon>
        <taxon>Gunneridae</taxon>
        <taxon>Pentapetalae</taxon>
        <taxon>rosids</taxon>
        <taxon>fabids</taxon>
        <taxon>Malpighiales</taxon>
        <taxon>Salicaceae</taxon>
        <taxon>Saliceae</taxon>
        <taxon>Salix</taxon>
    </lineage>
</organism>
<name>A0A9Q0TVK8_SALPP</name>
<reference evidence="4" key="2">
    <citation type="journal article" date="2023" name="Int. J. Mol. Sci.">
        <title>De Novo Assembly and Annotation of 11 Diverse Shrub Willow (Salix) Genomes Reveals Novel Gene Organization in Sex-Linked Regions.</title>
        <authorList>
            <person name="Hyden B."/>
            <person name="Feng K."/>
            <person name="Yates T.B."/>
            <person name="Jawdy S."/>
            <person name="Cereghino C."/>
            <person name="Smart L.B."/>
            <person name="Muchero W."/>
        </authorList>
    </citation>
    <scope>NUCLEOTIDE SEQUENCE</scope>
    <source>
        <tissue evidence="4">Shoot tip</tissue>
    </source>
</reference>
<dbReference type="OrthoDB" id="1735535at2759"/>
<evidence type="ECO:0000256" key="3">
    <source>
        <dbReference type="SAM" id="MobiDB-lite"/>
    </source>
</evidence>
<proteinExistence type="inferred from homology"/>
<evidence type="ECO:0000256" key="1">
    <source>
        <dbReference type="ARBA" id="ARBA00009995"/>
    </source>
</evidence>
<accession>A0A9Q0TVK8</accession>
<comment type="caution">
    <text evidence="4">The sequence shown here is derived from an EMBL/GenBank/DDBJ whole genome shotgun (WGS) entry which is preliminary data.</text>
</comment>
<feature type="compositionally biased region" description="Basic and acidic residues" evidence="3">
    <location>
        <begin position="188"/>
        <end position="197"/>
    </location>
</feature>
<keyword evidence="2" id="KW-0808">Transferase</keyword>
<dbReference type="GO" id="GO:0035251">
    <property type="term" value="F:UDP-glucosyltransferase activity"/>
    <property type="evidence" value="ECO:0007669"/>
    <property type="project" value="TreeGrafter"/>
</dbReference>
<reference evidence="4" key="1">
    <citation type="submission" date="2022-11" db="EMBL/GenBank/DDBJ databases">
        <authorList>
            <person name="Hyden B.L."/>
            <person name="Feng K."/>
            <person name="Yates T."/>
            <person name="Jawdy S."/>
            <person name="Smart L.B."/>
            <person name="Muchero W."/>
        </authorList>
    </citation>
    <scope>NUCLEOTIDE SEQUENCE</scope>
    <source>
        <tissue evidence="4">Shoot tip</tissue>
    </source>
</reference>
<comment type="similarity">
    <text evidence="1">Belongs to the UDP-glycosyltransferase family.</text>
</comment>
<dbReference type="AlphaFoldDB" id="A0A9Q0TVK8"/>
<dbReference type="Proteomes" id="UP001151532">
    <property type="component" value="Chromosome 10"/>
</dbReference>
<sequence>MSKSLVIRKPRPSLQTSTKLYDPHCHGVFLGIMNYCWAKLETVKGLGVVDFVGLPRSPSFKQEHLPSGICMYQESDPDCRPCKGRLVANKLSHGFIFNSFESLEGDYLGFLKREVGHEGVYAVGPVNLLGPDSTDGVIPVRSSSGNVFEWLDGCPDASVLYVCFGSQKSLSKKQMEALGRWARKEHGPFHLGREKQARPQQSRSSAGEHRRVR</sequence>
<dbReference type="EMBL" id="JAPFFK010000014">
    <property type="protein sequence ID" value="KAJ6718621.1"/>
    <property type="molecule type" value="Genomic_DNA"/>
</dbReference>
<keyword evidence="2" id="KW-0328">Glycosyltransferase</keyword>
<dbReference type="PANTHER" id="PTHR48047:SF28">
    <property type="entry name" value="F11M15.8 PROTEIN"/>
    <property type="match status" value="1"/>
</dbReference>
<evidence type="ECO:0000313" key="4">
    <source>
        <dbReference type="EMBL" id="KAJ6718621.1"/>
    </source>
</evidence>
<evidence type="ECO:0000313" key="5">
    <source>
        <dbReference type="Proteomes" id="UP001151532"/>
    </source>
</evidence>
<dbReference type="SUPFAM" id="SSF53756">
    <property type="entry name" value="UDP-Glycosyltransferase/glycogen phosphorylase"/>
    <property type="match status" value="1"/>
</dbReference>